<dbReference type="SUPFAM" id="SSF63817">
    <property type="entry name" value="Sortase"/>
    <property type="match status" value="1"/>
</dbReference>
<evidence type="ECO:0000313" key="2">
    <source>
        <dbReference type="Proteomes" id="UP000298615"/>
    </source>
</evidence>
<keyword evidence="2" id="KW-1185">Reference proteome</keyword>
<dbReference type="CDD" id="cd06165">
    <property type="entry name" value="Sortase_A"/>
    <property type="match status" value="1"/>
</dbReference>
<dbReference type="InterPro" id="IPR042007">
    <property type="entry name" value="Sortase_A"/>
</dbReference>
<dbReference type="Pfam" id="PF04203">
    <property type="entry name" value="Sortase"/>
    <property type="match status" value="1"/>
</dbReference>
<protein>
    <submittedName>
        <fullName evidence="1">Class A sortase</fullName>
    </submittedName>
</protein>
<dbReference type="InterPro" id="IPR023365">
    <property type="entry name" value="Sortase_dom-sf"/>
</dbReference>
<name>A0A4D7CMY6_9ENTE</name>
<dbReference type="AlphaFoldDB" id="A0A4D7CMY6"/>
<dbReference type="RefSeq" id="WP_136952329.1">
    <property type="nucleotide sequence ID" value="NZ_CP039712.1"/>
</dbReference>
<accession>A0A4D7CMY6</accession>
<gene>
    <name evidence="1" type="ORF">FA707_00135</name>
</gene>
<dbReference type="EMBL" id="CP039712">
    <property type="protein sequence ID" value="QCI85468.1"/>
    <property type="molecule type" value="Genomic_DNA"/>
</dbReference>
<proteinExistence type="predicted"/>
<dbReference type="Gene3D" id="2.40.260.10">
    <property type="entry name" value="Sortase"/>
    <property type="match status" value="1"/>
</dbReference>
<dbReference type="OrthoDB" id="2243719at2"/>
<dbReference type="InterPro" id="IPR005754">
    <property type="entry name" value="Sortase"/>
</dbReference>
<reference evidence="1 2" key="1">
    <citation type="submission" date="2019-04" db="EMBL/GenBank/DDBJ databases">
        <title>Vagococcus sp. nov., isolated from faeces of yaks (Bos grunniens).</title>
        <authorList>
            <person name="Ge Y."/>
        </authorList>
    </citation>
    <scope>NUCLEOTIDE SEQUENCE [LARGE SCALE GENOMIC DNA]</scope>
    <source>
        <strain evidence="1 2">MN-17</strain>
    </source>
</reference>
<sequence length="251" mass="28952">MNKKRDKCLIIFLMIIGVLLVSFPVIKHTVTLVKFQTTSLSYAKQLPEVTPNDAIVLPTLTDYWQSSADEVGEAVGQIIIPDIELEVPLFYGLKQEELLYGAGLMYPQRNFETDNIVIVGHHLTIANVLFGKLQELKQDSLIMVEFMGENFLYRVKMKHLVSEKELAVLENQSEPQLTLITCDKPERTEQRLVVVGELLEEEKDDIRHVVQSPMNKSTYQYTDTFIRYSVLPLVIILSTILMFSWLIWRYI</sequence>
<dbReference type="KEGG" id="vao:FA707_00135"/>
<evidence type="ECO:0000313" key="1">
    <source>
        <dbReference type="EMBL" id="QCI85468.1"/>
    </source>
</evidence>
<dbReference type="NCBIfam" id="TIGR01076">
    <property type="entry name" value="sortase_fam"/>
    <property type="match status" value="1"/>
</dbReference>
<dbReference type="Proteomes" id="UP000298615">
    <property type="component" value="Chromosome"/>
</dbReference>
<organism evidence="1 2">
    <name type="scientific">Vagococcus zengguangii</name>
    <dbReference type="NCBI Taxonomy" id="2571750"/>
    <lineage>
        <taxon>Bacteria</taxon>
        <taxon>Bacillati</taxon>
        <taxon>Bacillota</taxon>
        <taxon>Bacilli</taxon>
        <taxon>Lactobacillales</taxon>
        <taxon>Enterococcaceae</taxon>
        <taxon>Vagococcus</taxon>
    </lineage>
</organism>